<dbReference type="KEGG" id="bts:Btus_3288"/>
<dbReference type="SUPFAM" id="SSF50331">
    <property type="entry name" value="MOP-like"/>
    <property type="match status" value="1"/>
</dbReference>
<dbReference type="InterPro" id="IPR050093">
    <property type="entry name" value="ABC_SmlMolc_Importer"/>
</dbReference>
<reference evidence="10 11" key="1">
    <citation type="journal article" date="2011" name="Stand. Genomic Sci.">
        <title>Complete genome sequence of the thermophilic, hydrogen-oxidizing Bacillus tusciae type strain (T2) and reclassification in the new genus, Kyrpidia gen. nov. as Kyrpidia tusciae comb. nov. and emendation of the family Alicyclobacillaceae da Costa and Rainey, 2010.</title>
        <authorList>
            <person name="Klenk H.P."/>
            <person name="Lapidus A."/>
            <person name="Chertkov O."/>
            <person name="Copeland A."/>
            <person name="Del Rio T.G."/>
            <person name="Nolan M."/>
            <person name="Lucas S."/>
            <person name="Chen F."/>
            <person name="Tice H."/>
            <person name="Cheng J.F."/>
            <person name="Han C."/>
            <person name="Bruce D."/>
            <person name="Goodwin L."/>
            <person name="Pitluck S."/>
            <person name="Pati A."/>
            <person name="Ivanova N."/>
            <person name="Mavromatis K."/>
            <person name="Daum C."/>
            <person name="Chen A."/>
            <person name="Palaniappan K."/>
            <person name="Chang Y.J."/>
            <person name="Land M."/>
            <person name="Hauser L."/>
            <person name="Jeffries C.D."/>
            <person name="Detter J.C."/>
            <person name="Rohde M."/>
            <person name="Abt B."/>
            <person name="Pukall R."/>
            <person name="Goker M."/>
            <person name="Bristow J."/>
            <person name="Markowitz V."/>
            <person name="Hugenholtz P."/>
            <person name="Eisen J.A."/>
        </authorList>
    </citation>
    <scope>NUCLEOTIDE SEQUENCE [LARGE SCALE GENOMIC DNA]</scope>
    <source>
        <strain evidence="10 11">DSM 2912</strain>
    </source>
</reference>
<evidence type="ECO:0000256" key="3">
    <source>
        <dbReference type="ARBA" id="ARBA00022840"/>
    </source>
</evidence>
<protein>
    <recommendedName>
        <fullName evidence="7">Carnitine transport ATP-binding protein OpuCA</fullName>
        <ecNumber evidence="6">7.6.2.9</ecNumber>
    </recommendedName>
</protein>
<evidence type="ECO:0000256" key="7">
    <source>
        <dbReference type="ARBA" id="ARBA00070305"/>
    </source>
</evidence>
<gene>
    <name evidence="10" type="ordered locus">Btus_3288</name>
</gene>
<dbReference type="Pfam" id="PF00005">
    <property type="entry name" value="ABC_tran"/>
    <property type="match status" value="1"/>
</dbReference>
<proteinExistence type="predicted"/>
<keyword evidence="2" id="KW-0547">Nucleotide-binding</keyword>
<dbReference type="Proteomes" id="UP000002368">
    <property type="component" value="Chromosome"/>
</dbReference>
<dbReference type="FunFam" id="3.40.50.300:FF:000425">
    <property type="entry name" value="Probable ABC transporter, ATP-binding subunit"/>
    <property type="match status" value="1"/>
</dbReference>
<accession>D5WXB5</accession>
<keyword evidence="11" id="KW-1185">Reference proteome</keyword>
<organism evidence="10 11">
    <name type="scientific">Kyrpidia tusciae (strain DSM 2912 / NBRC 15312 / T2)</name>
    <name type="common">Bacillus tusciae</name>
    <dbReference type="NCBI Taxonomy" id="562970"/>
    <lineage>
        <taxon>Bacteria</taxon>
        <taxon>Bacillati</taxon>
        <taxon>Bacillota</taxon>
        <taxon>Bacilli</taxon>
        <taxon>Bacillales</taxon>
        <taxon>Alicyclobacillaceae</taxon>
        <taxon>Kyrpidia</taxon>
    </lineage>
</organism>
<dbReference type="PROSITE" id="PS00211">
    <property type="entry name" value="ABC_TRANSPORTER_1"/>
    <property type="match status" value="1"/>
</dbReference>
<feature type="region of interest" description="Disordered" evidence="8">
    <location>
        <begin position="343"/>
        <end position="362"/>
    </location>
</feature>
<sequence>MQTDQSGDERGNPGADQTLGSRTVYARGDVDPGSCIRQNSLDANERVALELREVSLTYPGSREPAVNEVSLCVRPGEFVVILGPSGCGKSTLLRLIAGFEAPDRGEVVIAGRRVSRAGEESLPPEKRKIGMVFQSYALWPHKTVRKNLSFPLEQRPIGKNEREKRVDEAIERFQLHGLGHRLPAQLSGGQAQRVALARALIAEPPLVLMDEPLSNLDAVLRQTMLEELEAMKGSWAPAVVYVTHNREEAIRLGNRILVFQRGQLLQDGSPADIYHSPQTTFVADFVGESNYIKGRVESEAAPGLFLVRTMDGALLPARGARGVVTNRPVTLLVRPEWASLVAASSDSRPGDTGDLNPEAFPAEESPAFVTSIRYLGQTSTYTIARKNRTFTVTDLGGPRFHPGQAVSLRIHDAWIMPDAADPDPAPVGWPRT</sequence>
<evidence type="ECO:0000259" key="9">
    <source>
        <dbReference type="PROSITE" id="PS50893"/>
    </source>
</evidence>
<comment type="catalytic activity">
    <reaction evidence="4">
        <text>a quaternary ammonium(out) + ATP + H2O = a quaternary ammonium(in) + ADP + phosphate + H(+)</text>
        <dbReference type="Rhea" id="RHEA:11036"/>
        <dbReference type="ChEBI" id="CHEBI:15377"/>
        <dbReference type="ChEBI" id="CHEBI:15378"/>
        <dbReference type="ChEBI" id="CHEBI:30616"/>
        <dbReference type="ChEBI" id="CHEBI:35267"/>
        <dbReference type="ChEBI" id="CHEBI:43474"/>
        <dbReference type="ChEBI" id="CHEBI:456216"/>
        <dbReference type="EC" id="7.6.2.9"/>
    </reaction>
</comment>
<feature type="region of interest" description="Disordered" evidence="8">
    <location>
        <begin position="1"/>
        <end position="26"/>
    </location>
</feature>
<dbReference type="GO" id="GO:0016887">
    <property type="term" value="F:ATP hydrolysis activity"/>
    <property type="evidence" value="ECO:0007669"/>
    <property type="project" value="InterPro"/>
</dbReference>
<dbReference type="InterPro" id="IPR003439">
    <property type="entry name" value="ABC_transporter-like_ATP-bd"/>
</dbReference>
<evidence type="ECO:0000256" key="8">
    <source>
        <dbReference type="SAM" id="MobiDB-lite"/>
    </source>
</evidence>
<dbReference type="PANTHER" id="PTHR42781">
    <property type="entry name" value="SPERMIDINE/PUTRESCINE IMPORT ATP-BINDING PROTEIN POTA"/>
    <property type="match status" value="1"/>
</dbReference>
<dbReference type="PANTHER" id="PTHR42781:SF4">
    <property type="entry name" value="SPERMIDINE_PUTRESCINE IMPORT ATP-BINDING PROTEIN POTA"/>
    <property type="match status" value="1"/>
</dbReference>
<dbReference type="PROSITE" id="PS50893">
    <property type="entry name" value="ABC_TRANSPORTER_2"/>
    <property type="match status" value="1"/>
</dbReference>
<evidence type="ECO:0000256" key="1">
    <source>
        <dbReference type="ARBA" id="ARBA00022448"/>
    </source>
</evidence>
<dbReference type="InterPro" id="IPR017871">
    <property type="entry name" value="ABC_transporter-like_CS"/>
</dbReference>
<evidence type="ECO:0000256" key="5">
    <source>
        <dbReference type="ARBA" id="ARBA00063934"/>
    </source>
</evidence>
<evidence type="ECO:0000313" key="11">
    <source>
        <dbReference type="Proteomes" id="UP000002368"/>
    </source>
</evidence>
<dbReference type="SMART" id="SM00382">
    <property type="entry name" value="AAA"/>
    <property type="match status" value="1"/>
</dbReference>
<dbReference type="InterPro" id="IPR008995">
    <property type="entry name" value="Mo/tungstate-bd_C_term_dom"/>
</dbReference>
<dbReference type="EC" id="7.6.2.9" evidence="6"/>
<evidence type="ECO:0000256" key="2">
    <source>
        <dbReference type="ARBA" id="ARBA00022741"/>
    </source>
</evidence>
<keyword evidence="1" id="KW-0813">Transport</keyword>
<dbReference type="EMBL" id="CP002017">
    <property type="protein sequence ID" value="ADG07896.1"/>
    <property type="molecule type" value="Genomic_DNA"/>
</dbReference>
<dbReference type="HOGENOM" id="CLU_000604_1_1_9"/>
<evidence type="ECO:0000256" key="6">
    <source>
        <dbReference type="ARBA" id="ARBA00066388"/>
    </source>
</evidence>
<dbReference type="GO" id="GO:0015418">
    <property type="term" value="F:ABC-type quaternary ammonium compound transporting activity"/>
    <property type="evidence" value="ECO:0007669"/>
    <property type="project" value="UniProtKB-EC"/>
</dbReference>
<keyword evidence="3" id="KW-0067">ATP-binding</keyword>
<evidence type="ECO:0000256" key="4">
    <source>
        <dbReference type="ARBA" id="ARBA00052482"/>
    </source>
</evidence>
<dbReference type="SUPFAM" id="SSF52540">
    <property type="entry name" value="P-loop containing nucleoside triphosphate hydrolases"/>
    <property type="match status" value="1"/>
</dbReference>
<feature type="domain" description="ABC transporter" evidence="9">
    <location>
        <begin position="51"/>
        <end position="286"/>
    </location>
</feature>
<comment type="subunit">
    <text evidence="5">The complex is composed of two ATP-binding proteins (OpuCA), two transmembrane proteins (OpuCB and OpuCD) and a solute-binding protein (OpuCC).</text>
</comment>
<evidence type="ECO:0000313" key="10">
    <source>
        <dbReference type="EMBL" id="ADG07896.1"/>
    </source>
</evidence>
<dbReference type="GO" id="GO:0005524">
    <property type="term" value="F:ATP binding"/>
    <property type="evidence" value="ECO:0007669"/>
    <property type="project" value="UniProtKB-KW"/>
</dbReference>
<dbReference type="Gene3D" id="3.40.50.300">
    <property type="entry name" value="P-loop containing nucleotide triphosphate hydrolases"/>
    <property type="match status" value="1"/>
</dbReference>
<dbReference type="STRING" id="562970.Btus_3288"/>
<dbReference type="eggNOG" id="COG3842">
    <property type="taxonomic scope" value="Bacteria"/>
</dbReference>
<dbReference type="Gene3D" id="2.40.50.100">
    <property type="match status" value="1"/>
</dbReference>
<dbReference type="InterPro" id="IPR003593">
    <property type="entry name" value="AAA+_ATPase"/>
</dbReference>
<dbReference type="InterPro" id="IPR027417">
    <property type="entry name" value="P-loop_NTPase"/>
</dbReference>
<name>D5WXB5_KYRT2</name>
<dbReference type="AlphaFoldDB" id="D5WXB5"/>